<dbReference type="KEGG" id="mfp:MBIO_0725"/>
<evidence type="ECO:0000256" key="1">
    <source>
        <dbReference type="SAM" id="Phobius"/>
    </source>
</evidence>
<gene>
    <name evidence="2" type="ordered locus">MBIO_0725</name>
</gene>
<sequence>MIMNKDDKKENSLEITTLYDAEKFRIIKNEDLNNLTNEQREKLVKDAIDNAKKNEANIIANRKKRYLSSLAVILVAGIIIAITVILILALIIYLHKK</sequence>
<dbReference type="PATRIC" id="fig|496833.3.peg.319"/>
<reference evidence="2 3" key="1">
    <citation type="journal article" date="2009" name="Curr. Microbiol.">
        <title>Molecular cloning and expression of a novel cholinephosphotransferase involved in glycoglycerophospholipid biosynthesis of Mycoplasma fermentans.</title>
        <authorList>
            <person name="Ishida N."/>
            <person name="Irikura D."/>
            <person name="Matsuda K."/>
            <person name="Sato S."/>
            <person name="Asano K."/>
        </authorList>
    </citation>
    <scope>NUCLEOTIDE SEQUENCE [LARGE SCALE GENOMIC DNA]</scope>
    <source>
        <strain evidence="3">ATCC 19989 / NBRC 14854 / NCTC 10117 / PG18</strain>
    </source>
</reference>
<keyword evidence="3" id="KW-1185">Reference proteome</keyword>
<evidence type="ECO:0000313" key="3">
    <source>
        <dbReference type="Proteomes" id="UP000006810"/>
    </source>
</evidence>
<proteinExistence type="predicted"/>
<accession>C4XFR8</accession>
<feature type="transmembrane region" description="Helical" evidence="1">
    <location>
        <begin position="70"/>
        <end position="94"/>
    </location>
</feature>
<protein>
    <submittedName>
        <fullName evidence="2">Uncharacterized protein</fullName>
    </submittedName>
</protein>
<keyword evidence="1" id="KW-0812">Transmembrane</keyword>
<keyword evidence="1" id="KW-1133">Transmembrane helix</keyword>
<dbReference type="HOGENOM" id="CLU_2369794_0_0_14"/>
<dbReference type="EMBL" id="AP009608">
    <property type="protein sequence ID" value="BAH69990.1"/>
    <property type="molecule type" value="Genomic_DNA"/>
</dbReference>
<keyword evidence="1" id="KW-0472">Membrane</keyword>
<evidence type="ECO:0000313" key="2">
    <source>
        <dbReference type="EMBL" id="BAH69990.1"/>
    </source>
</evidence>
<name>C4XFR8_MYCFP</name>
<dbReference type="AlphaFoldDB" id="C4XFR8"/>
<dbReference type="Proteomes" id="UP000006810">
    <property type="component" value="Chromosome"/>
</dbReference>
<organism evidence="2 3">
    <name type="scientific">Mycoplasmopsis fermentans (strain ATCC 19989 / NBRC 14854 / NCTC 10117 / PG18)</name>
    <name type="common">Mycoplasma fermentans</name>
    <dbReference type="NCBI Taxonomy" id="496833"/>
    <lineage>
        <taxon>Bacteria</taxon>
        <taxon>Bacillati</taxon>
        <taxon>Mycoplasmatota</taxon>
        <taxon>Mycoplasmoidales</taxon>
        <taxon>Metamycoplasmataceae</taxon>
        <taxon>Mycoplasmopsis</taxon>
    </lineage>
</organism>